<dbReference type="SUPFAM" id="SSF57501">
    <property type="entry name" value="Cystine-knot cytokines"/>
    <property type="match status" value="1"/>
</dbReference>
<dbReference type="Pfam" id="PF03045">
    <property type="entry name" value="DAN"/>
    <property type="match status" value="1"/>
</dbReference>
<accession>F7AY10</accession>
<evidence type="ECO:0000313" key="7">
    <source>
        <dbReference type="Ensembl" id="ENSCINP00000007505.3"/>
    </source>
</evidence>
<dbReference type="GO" id="GO:0051427">
    <property type="term" value="F:hormone receptor binding"/>
    <property type="evidence" value="ECO:0000318"/>
    <property type="project" value="GO_Central"/>
</dbReference>
<protein>
    <submittedName>
        <fullName evidence="7">Thyrostimulin alpha-2 subunit-like</fullName>
    </submittedName>
</protein>
<dbReference type="KEGG" id="cin:100178300"/>
<reference evidence="7" key="4">
    <citation type="submission" date="2025-09" db="UniProtKB">
        <authorList>
            <consortium name="Ensembl"/>
        </authorList>
    </citation>
    <scope>IDENTIFICATION</scope>
</reference>
<keyword evidence="4" id="KW-1015">Disulfide bond</keyword>
<keyword evidence="2" id="KW-0964">Secreted</keyword>
<evidence type="ECO:0000259" key="6">
    <source>
        <dbReference type="Pfam" id="PF03045"/>
    </source>
</evidence>
<dbReference type="InParanoid" id="F7AY10"/>
<evidence type="ECO:0000256" key="3">
    <source>
        <dbReference type="ARBA" id="ARBA00022729"/>
    </source>
</evidence>
<evidence type="ECO:0000256" key="1">
    <source>
        <dbReference type="ARBA" id="ARBA00004613"/>
    </source>
</evidence>
<accession>A0A1W2WA97</accession>
<evidence type="ECO:0000256" key="2">
    <source>
        <dbReference type="ARBA" id="ARBA00022525"/>
    </source>
</evidence>
<comment type="subcellular location">
    <subcellularLocation>
        <location evidence="1">Secreted</location>
    </subcellularLocation>
</comment>
<evidence type="ECO:0000313" key="8">
    <source>
        <dbReference type="Proteomes" id="UP000008144"/>
    </source>
</evidence>
<feature type="chain" id="PRO_5014090530" evidence="5">
    <location>
        <begin position="26"/>
        <end position="114"/>
    </location>
</feature>
<dbReference type="HOGENOM" id="CLU_134026_0_0_1"/>
<dbReference type="PANTHER" id="PTHR31129">
    <property type="entry name" value="GLYCOPROTEIN HORMONE ALPHA-2"/>
    <property type="match status" value="1"/>
</dbReference>
<dbReference type="GeneID" id="100178300"/>
<dbReference type="Proteomes" id="UP000008144">
    <property type="component" value="Chromosome 4"/>
</dbReference>
<dbReference type="Gene3D" id="2.10.90.10">
    <property type="entry name" value="Cystine-knot cytokines"/>
    <property type="match status" value="1"/>
</dbReference>
<dbReference type="AlphaFoldDB" id="F7AY10"/>
<dbReference type="OrthoDB" id="6421717at2759"/>
<feature type="signal peptide" evidence="5">
    <location>
        <begin position="1"/>
        <end position="25"/>
    </location>
</feature>
<gene>
    <name evidence="7" type="primary">LOC100178300</name>
</gene>
<proteinExistence type="predicted"/>
<organism evidence="7 8">
    <name type="scientific">Ciona intestinalis</name>
    <name type="common">Transparent sea squirt</name>
    <name type="synonym">Ascidia intestinalis</name>
    <dbReference type="NCBI Taxonomy" id="7719"/>
    <lineage>
        <taxon>Eukaryota</taxon>
        <taxon>Metazoa</taxon>
        <taxon>Chordata</taxon>
        <taxon>Tunicata</taxon>
        <taxon>Ascidiacea</taxon>
        <taxon>Phlebobranchia</taxon>
        <taxon>Cionidae</taxon>
        <taxon>Ciona</taxon>
    </lineage>
</organism>
<reference evidence="7" key="3">
    <citation type="submission" date="2025-08" db="UniProtKB">
        <authorList>
            <consortium name="Ensembl"/>
        </authorList>
    </citation>
    <scope>IDENTIFICATION</scope>
</reference>
<evidence type="ECO:0000256" key="5">
    <source>
        <dbReference type="SAM" id="SignalP"/>
    </source>
</evidence>
<dbReference type="InterPro" id="IPR052680">
    <property type="entry name" value="Glyco_Hormone_Alpha"/>
</dbReference>
<dbReference type="RefSeq" id="XP_026689873.1">
    <property type="nucleotide sequence ID" value="XM_026834072.1"/>
</dbReference>
<reference evidence="8" key="1">
    <citation type="journal article" date="2002" name="Science">
        <title>The draft genome of Ciona intestinalis: insights into chordate and vertebrate origins.</title>
        <authorList>
            <person name="Dehal P."/>
            <person name="Satou Y."/>
            <person name="Campbell R.K."/>
            <person name="Chapman J."/>
            <person name="Degnan B."/>
            <person name="De Tomaso A."/>
            <person name="Davidson B."/>
            <person name="Di Gregorio A."/>
            <person name="Gelpke M."/>
            <person name="Goodstein D.M."/>
            <person name="Harafuji N."/>
            <person name="Hastings K.E."/>
            <person name="Ho I."/>
            <person name="Hotta K."/>
            <person name="Huang W."/>
            <person name="Kawashima T."/>
            <person name="Lemaire P."/>
            <person name="Martinez D."/>
            <person name="Meinertzhagen I.A."/>
            <person name="Necula S."/>
            <person name="Nonaka M."/>
            <person name="Putnam N."/>
            <person name="Rash S."/>
            <person name="Saiga H."/>
            <person name="Satake M."/>
            <person name="Terry A."/>
            <person name="Yamada L."/>
            <person name="Wang H.G."/>
            <person name="Awazu S."/>
            <person name="Azumi K."/>
            <person name="Boore J."/>
            <person name="Branno M."/>
            <person name="Chin-Bow S."/>
            <person name="DeSantis R."/>
            <person name="Doyle S."/>
            <person name="Francino P."/>
            <person name="Keys D.N."/>
            <person name="Haga S."/>
            <person name="Hayashi H."/>
            <person name="Hino K."/>
            <person name="Imai K.S."/>
            <person name="Inaba K."/>
            <person name="Kano S."/>
            <person name="Kobayashi K."/>
            <person name="Kobayashi M."/>
            <person name="Lee B.I."/>
            <person name="Makabe K.W."/>
            <person name="Manohar C."/>
            <person name="Matassi G."/>
            <person name="Medina M."/>
            <person name="Mochizuki Y."/>
            <person name="Mount S."/>
            <person name="Morishita T."/>
            <person name="Miura S."/>
            <person name="Nakayama A."/>
            <person name="Nishizaka S."/>
            <person name="Nomoto H."/>
            <person name="Ohta F."/>
            <person name="Oishi K."/>
            <person name="Rigoutsos I."/>
            <person name="Sano M."/>
            <person name="Sasaki A."/>
            <person name="Sasakura Y."/>
            <person name="Shoguchi E."/>
            <person name="Shin-i T."/>
            <person name="Spagnuolo A."/>
            <person name="Stainier D."/>
            <person name="Suzuki M.M."/>
            <person name="Tassy O."/>
            <person name="Takatori N."/>
            <person name="Tokuoka M."/>
            <person name="Yagi K."/>
            <person name="Yoshizaki F."/>
            <person name="Wada S."/>
            <person name="Zhang C."/>
            <person name="Hyatt P.D."/>
            <person name="Larimer F."/>
            <person name="Detter C."/>
            <person name="Doggett N."/>
            <person name="Glavina T."/>
            <person name="Hawkins T."/>
            <person name="Richardson P."/>
            <person name="Lucas S."/>
            <person name="Kohara Y."/>
            <person name="Levine M."/>
            <person name="Satoh N."/>
            <person name="Rokhsar D.S."/>
        </authorList>
    </citation>
    <scope>NUCLEOTIDE SEQUENCE [LARGE SCALE GENOMIC DNA]</scope>
</reference>
<dbReference type="EMBL" id="EAAA01001979">
    <property type="status" value="NOT_ANNOTATED_CDS"/>
    <property type="molecule type" value="Genomic_DNA"/>
</dbReference>
<feature type="domain" description="DAN" evidence="6">
    <location>
        <begin position="32"/>
        <end position="91"/>
    </location>
</feature>
<dbReference type="GeneTree" id="ENSGT00390000009379"/>
<dbReference type="InterPro" id="IPR029034">
    <property type="entry name" value="Cystine-knot_cytokine"/>
</dbReference>
<keyword evidence="8" id="KW-1185">Reference proteome</keyword>
<dbReference type="GO" id="GO:0005615">
    <property type="term" value="C:extracellular space"/>
    <property type="evidence" value="ECO:0000318"/>
    <property type="project" value="GO_Central"/>
</dbReference>
<dbReference type="GO" id="GO:0007166">
    <property type="term" value="P:cell surface receptor signaling pathway"/>
    <property type="evidence" value="ECO:0000318"/>
    <property type="project" value="GO_Central"/>
</dbReference>
<keyword evidence="3 5" id="KW-0732">Signal</keyword>
<name>F7AY10_CIOIN</name>
<sequence length="114" mass="12767">MAKMIFLWCVPILFVCVGMLPSVTMHGHRSPAARIGCHLANFSRNIREDNCVQAVITIQACRGCCKSWTVPSTEANKILHPGKNITSKASCCTILESRVIRFHFFVAEEWSSKQ</sequence>
<dbReference type="Ensembl" id="ENSCINT00000007505.3">
    <property type="protein sequence ID" value="ENSCINP00000007505.3"/>
    <property type="gene ID" value="ENSCING00000003650.3"/>
</dbReference>
<dbReference type="InterPro" id="IPR004133">
    <property type="entry name" value="DAN_dom"/>
</dbReference>
<evidence type="ECO:0000256" key="4">
    <source>
        <dbReference type="ARBA" id="ARBA00023157"/>
    </source>
</evidence>
<reference evidence="7" key="2">
    <citation type="journal article" date="2008" name="Genome Biol.">
        <title>Improved genome assembly and evidence-based global gene model set for the chordate Ciona intestinalis: new insight into intron and operon populations.</title>
        <authorList>
            <person name="Satou Y."/>
            <person name="Mineta K."/>
            <person name="Ogasawara M."/>
            <person name="Sasakura Y."/>
            <person name="Shoguchi E."/>
            <person name="Ueno K."/>
            <person name="Yamada L."/>
            <person name="Matsumoto J."/>
            <person name="Wasserscheid J."/>
            <person name="Dewar K."/>
            <person name="Wiley G.B."/>
            <person name="Macmil S.L."/>
            <person name="Roe B.A."/>
            <person name="Zeller R.W."/>
            <person name="Hastings K.E."/>
            <person name="Lemaire P."/>
            <person name="Lindquist E."/>
            <person name="Endo T."/>
            <person name="Hotta K."/>
            <person name="Inaba K."/>
        </authorList>
    </citation>
    <scope>NUCLEOTIDE SEQUENCE [LARGE SCALE GENOMIC DNA]</scope>
    <source>
        <strain evidence="7">wild type</strain>
    </source>
</reference>
<dbReference type="PANTHER" id="PTHR31129:SF2">
    <property type="entry name" value="GLYCOPROTEIN HORMONE ALPHA-2"/>
    <property type="match status" value="1"/>
</dbReference>